<keyword evidence="7 12" id="KW-0997">Cell inner membrane</keyword>
<accession>A0A7G9SFS2</accession>
<dbReference type="InterPro" id="IPR007078">
    <property type="entry name" value="Haem_export_protD_CcmD"/>
</dbReference>
<dbReference type="GO" id="GO:0015886">
    <property type="term" value="P:heme transport"/>
    <property type="evidence" value="ECO:0007669"/>
    <property type="project" value="InterPro"/>
</dbReference>
<name>A0A7G9SFS2_9SPHN</name>
<proteinExistence type="inferred from homology"/>
<dbReference type="EMBL" id="CP060718">
    <property type="protein sequence ID" value="QNN66697.1"/>
    <property type="molecule type" value="Genomic_DNA"/>
</dbReference>
<evidence type="ECO:0000256" key="4">
    <source>
        <dbReference type="ARBA" id="ARBA00016461"/>
    </source>
</evidence>
<evidence type="ECO:0000256" key="3">
    <source>
        <dbReference type="ARBA" id="ARBA00008741"/>
    </source>
</evidence>
<keyword evidence="14" id="KW-1185">Reference proteome</keyword>
<dbReference type="Proteomes" id="UP000515971">
    <property type="component" value="Chromosome"/>
</dbReference>
<keyword evidence="6 12" id="KW-1003">Cell membrane</keyword>
<keyword evidence="10 12" id="KW-1133">Transmembrane helix</keyword>
<evidence type="ECO:0000256" key="7">
    <source>
        <dbReference type="ARBA" id="ARBA00022519"/>
    </source>
</evidence>
<evidence type="ECO:0000256" key="2">
    <source>
        <dbReference type="ARBA" id="ARBA00004377"/>
    </source>
</evidence>
<evidence type="ECO:0000256" key="1">
    <source>
        <dbReference type="ARBA" id="ARBA00002442"/>
    </source>
</evidence>
<evidence type="ECO:0000256" key="11">
    <source>
        <dbReference type="ARBA" id="ARBA00023136"/>
    </source>
</evidence>
<gene>
    <name evidence="13" type="primary">ccmD</name>
    <name evidence="13" type="ORF">H9L13_08345</name>
</gene>
<comment type="subcellular location">
    <subcellularLocation>
        <location evidence="2 12">Cell inner membrane</location>
        <topology evidence="2 12">Single-pass membrane protein</topology>
    </subcellularLocation>
</comment>
<dbReference type="KEGG" id="slut:H9L13_08345"/>
<evidence type="ECO:0000256" key="10">
    <source>
        <dbReference type="ARBA" id="ARBA00022989"/>
    </source>
</evidence>
<dbReference type="RefSeq" id="WP_187537289.1">
    <property type="nucleotide sequence ID" value="NZ_BAABJT010000001.1"/>
</dbReference>
<comment type="function">
    <text evidence="1 12">Required for the export of heme to the periplasm for the biogenesis of c-type cytochromes.</text>
</comment>
<evidence type="ECO:0000256" key="5">
    <source>
        <dbReference type="ARBA" id="ARBA00022448"/>
    </source>
</evidence>
<organism evidence="13 14">
    <name type="scientific">Sphingomonas lutea</name>
    <dbReference type="NCBI Taxonomy" id="1045317"/>
    <lineage>
        <taxon>Bacteria</taxon>
        <taxon>Pseudomonadati</taxon>
        <taxon>Pseudomonadota</taxon>
        <taxon>Alphaproteobacteria</taxon>
        <taxon>Sphingomonadales</taxon>
        <taxon>Sphingomonadaceae</taxon>
        <taxon>Sphingomonas</taxon>
    </lineage>
</organism>
<keyword evidence="11 12" id="KW-0472">Membrane</keyword>
<evidence type="ECO:0000313" key="13">
    <source>
        <dbReference type="EMBL" id="QNN66697.1"/>
    </source>
</evidence>
<keyword evidence="9 12" id="KW-0201">Cytochrome c-type biogenesis</keyword>
<evidence type="ECO:0000256" key="8">
    <source>
        <dbReference type="ARBA" id="ARBA00022692"/>
    </source>
</evidence>
<dbReference type="NCBIfam" id="TIGR03141">
    <property type="entry name" value="cytochro_ccmD"/>
    <property type="match status" value="1"/>
</dbReference>
<dbReference type="GO" id="GO:0005886">
    <property type="term" value="C:plasma membrane"/>
    <property type="evidence" value="ECO:0007669"/>
    <property type="project" value="UniProtKB-SubCell"/>
</dbReference>
<comment type="similarity">
    <text evidence="3 12">Belongs to the CcmD/CycX/HelD family.</text>
</comment>
<evidence type="ECO:0000256" key="9">
    <source>
        <dbReference type="ARBA" id="ARBA00022748"/>
    </source>
</evidence>
<keyword evidence="5 12" id="KW-0813">Transport</keyword>
<protein>
    <recommendedName>
        <fullName evidence="4 12">Heme exporter protein D</fullName>
    </recommendedName>
</protein>
<keyword evidence="8 12" id="KW-0812">Transmembrane</keyword>
<evidence type="ECO:0000256" key="6">
    <source>
        <dbReference type="ARBA" id="ARBA00022475"/>
    </source>
</evidence>
<dbReference type="GO" id="GO:0017004">
    <property type="term" value="P:cytochrome complex assembly"/>
    <property type="evidence" value="ECO:0007669"/>
    <property type="project" value="UniProtKB-KW"/>
</dbReference>
<dbReference type="AlphaFoldDB" id="A0A7G9SFS2"/>
<feature type="transmembrane region" description="Helical" evidence="12">
    <location>
        <begin position="6"/>
        <end position="26"/>
    </location>
</feature>
<dbReference type="Pfam" id="PF04995">
    <property type="entry name" value="CcmD"/>
    <property type="match status" value="1"/>
</dbReference>
<sequence length="42" mass="4743">MNPWPFVTAAYAVTIVSTALLILWSWRAMRRAEAAADTFKSK</sequence>
<reference evidence="13 14" key="1">
    <citation type="submission" date="2020-08" db="EMBL/GenBank/DDBJ databases">
        <title>Genome sequence of Sphingomonas lutea KCTC 23642T.</title>
        <authorList>
            <person name="Hyun D.-W."/>
            <person name="Bae J.-W."/>
        </authorList>
    </citation>
    <scope>NUCLEOTIDE SEQUENCE [LARGE SCALE GENOMIC DNA]</scope>
    <source>
        <strain evidence="13 14">KCTC 23642</strain>
    </source>
</reference>
<evidence type="ECO:0000313" key="14">
    <source>
        <dbReference type="Proteomes" id="UP000515971"/>
    </source>
</evidence>
<evidence type="ECO:0000256" key="12">
    <source>
        <dbReference type="RuleBase" id="RU363101"/>
    </source>
</evidence>